<dbReference type="Proteomes" id="UP000288805">
    <property type="component" value="Unassembled WGS sequence"/>
</dbReference>
<organism evidence="3 4">
    <name type="scientific">Vitis vinifera</name>
    <name type="common">Grape</name>
    <dbReference type="NCBI Taxonomy" id="29760"/>
    <lineage>
        <taxon>Eukaryota</taxon>
        <taxon>Viridiplantae</taxon>
        <taxon>Streptophyta</taxon>
        <taxon>Embryophyta</taxon>
        <taxon>Tracheophyta</taxon>
        <taxon>Spermatophyta</taxon>
        <taxon>Magnoliopsida</taxon>
        <taxon>eudicotyledons</taxon>
        <taxon>Gunneridae</taxon>
        <taxon>Pentapetalae</taxon>
        <taxon>rosids</taxon>
        <taxon>Vitales</taxon>
        <taxon>Vitaceae</taxon>
        <taxon>Viteae</taxon>
        <taxon>Vitis</taxon>
    </lineage>
</organism>
<comment type="caution">
    <text evidence="3">The sequence shown here is derived from an EMBL/GenBank/DDBJ whole genome shotgun (WGS) entry which is preliminary data.</text>
</comment>
<accession>A0A438GVY1</accession>
<dbReference type="PANTHER" id="PTHR48103:SF2">
    <property type="entry name" value="MIDASIN"/>
    <property type="match status" value="1"/>
</dbReference>
<reference evidence="3 4" key="1">
    <citation type="journal article" date="2018" name="PLoS Genet.">
        <title>Population sequencing reveals clonal diversity and ancestral inbreeding in the grapevine cultivar Chardonnay.</title>
        <authorList>
            <person name="Roach M.J."/>
            <person name="Johnson D.L."/>
            <person name="Bohlmann J."/>
            <person name="van Vuuren H.J."/>
            <person name="Jones S.J."/>
            <person name="Pretorius I.S."/>
            <person name="Schmidt S.A."/>
            <person name="Borneman A.R."/>
        </authorList>
    </citation>
    <scope>NUCLEOTIDE SEQUENCE [LARGE SCALE GENOMIC DNA]</scope>
    <source>
        <strain evidence="4">cv. Chardonnay</strain>
        <tissue evidence="3">Leaf</tissue>
    </source>
</reference>
<dbReference type="PANTHER" id="PTHR48103">
    <property type="entry name" value="MIDASIN-RELATED"/>
    <property type="match status" value="1"/>
</dbReference>
<keyword evidence="1" id="KW-0547">Nucleotide-binding</keyword>
<dbReference type="GO" id="GO:0005524">
    <property type="term" value="F:ATP binding"/>
    <property type="evidence" value="ECO:0007669"/>
    <property type="project" value="UniProtKB-KW"/>
</dbReference>
<proteinExistence type="predicted"/>
<evidence type="ECO:0000313" key="3">
    <source>
        <dbReference type="EMBL" id="RVW76358.1"/>
    </source>
</evidence>
<evidence type="ECO:0000256" key="1">
    <source>
        <dbReference type="ARBA" id="ARBA00022741"/>
    </source>
</evidence>
<sequence>MDNMEELSHELGCRNSVGVLWRRVMIRQPSNEDLQSIVKAWYPELEPLAGKLIETFERVNYVPLYQLGGFQSGNHPSFSSLSRIAALGFHFLGDGLSSDACKCIFLEAVDIFVAFSASAENQLTIMRELTKMWAVSDSVAEAFYPPNKPVIQLHQQKKPPFVEIRSSLHLLERIVCSGKCNEPVLFVGETEFESAK</sequence>
<name>A0A438GVY1_VITVI</name>
<evidence type="ECO:0000313" key="4">
    <source>
        <dbReference type="Proteomes" id="UP000288805"/>
    </source>
</evidence>
<protein>
    <submittedName>
        <fullName evidence="3">Midasin</fullName>
    </submittedName>
</protein>
<dbReference type="EMBL" id="QGNW01000331">
    <property type="protein sequence ID" value="RVW76358.1"/>
    <property type="molecule type" value="Genomic_DNA"/>
</dbReference>
<evidence type="ECO:0000256" key="2">
    <source>
        <dbReference type="ARBA" id="ARBA00022840"/>
    </source>
</evidence>
<keyword evidence="2" id="KW-0067">ATP-binding</keyword>
<dbReference type="AlphaFoldDB" id="A0A438GVY1"/>
<gene>
    <name evidence="3" type="primary">MDN1_7</name>
    <name evidence="3" type="ORF">CK203_049885</name>
</gene>